<evidence type="ECO:0000259" key="4">
    <source>
        <dbReference type="Pfam" id="PF00370"/>
    </source>
</evidence>
<dbReference type="CDD" id="cd07809">
    <property type="entry name" value="ASKHA_NBD_FGGY_BaXK-like"/>
    <property type="match status" value="1"/>
</dbReference>
<comment type="similarity">
    <text evidence="1">Belongs to the FGGY kinase family.</text>
</comment>
<feature type="domain" description="Carbohydrate kinase FGGY C-terminal" evidence="5">
    <location>
        <begin position="273"/>
        <end position="450"/>
    </location>
</feature>
<dbReference type="Proteomes" id="UP001337305">
    <property type="component" value="Unassembled WGS sequence"/>
</dbReference>
<dbReference type="PANTHER" id="PTHR43095:SF5">
    <property type="entry name" value="XYLULOSE KINASE"/>
    <property type="match status" value="1"/>
</dbReference>
<dbReference type="InterPro" id="IPR050406">
    <property type="entry name" value="FGGY_Carb_Kinase"/>
</dbReference>
<dbReference type="InterPro" id="IPR043129">
    <property type="entry name" value="ATPase_NBD"/>
</dbReference>
<dbReference type="PANTHER" id="PTHR43095">
    <property type="entry name" value="SUGAR KINASE"/>
    <property type="match status" value="1"/>
</dbReference>
<name>A0ABU7XZ46_9FLAO</name>
<dbReference type="InterPro" id="IPR018484">
    <property type="entry name" value="FGGY_N"/>
</dbReference>
<gene>
    <name evidence="6" type="ORF">N1F79_18660</name>
</gene>
<dbReference type="Pfam" id="PF00370">
    <property type="entry name" value="FGGY_N"/>
    <property type="match status" value="1"/>
</dbReference>
<evidence type="ECO:0000256" key="3">
    <source>
        <dbReference type="ARBA" id="ARBA00022777"/>
    </source>
</evidence>
<keyword evidence="7" id="KW-1185">Reference proteome</keyword>
<keyword evidence="3 6" id="KW-0418">Kinase</keyword>
<dbReference type="Pfam" id="PF02782">
    <property type="entry name" value="FGGY_C"/>
    <property type="match status" value="1"/>
</dbReference>
<evidence type="ECO:0000256" key="2">
    <source>
        <dbReference type="ARBA" id="ARBA00022679"/>
    </source>
</evidence>
<dbReference type="PIRSF" id="PIRSF000538">
    <property type="entry name" value="GlpK"/>
    <property type="match status" value="1"/>
</dbReference>
<dbReference type="InterPro" id="IPR018485">
    <property type="entry name" value="FGGY_C"/>
</dbReference>
<reference evidence="6 7" key="1">
    <citation type="submission" date="2022-09" db="EMBL/GenBank/DDBJ databases">
        <title>Genome sequencing of Flavivirga sp. MEBiC05379.</title>
        <authorList>
            <person name="Oh H.-M."/>
            <person name="Kwon K.K."/>
            <person name="Park M.J."/>
            <person name="Yang S.-H."/>
        </authorList>
    </citation>
    <scope>NUCLEOTIDE SEQUENCE [LARGE SCALE GENOMIC DNA]</scope>
    <source>
        <strain evidence="6 7">MEBiC05379</strain>
    </source>
</reference>
<evidence type="ECO:0000259" key="5">
    <source>
        <dbReference type="Pfam" id="PF02782"/>
    </source>
</evidence>
<proteinExistence type="inferred from homology"/>
<sequence>MLFAGLDVSTQSCKLIVIDTQSNKVVFITQVNYDAELPEYNTLNGVIKNTEEGVSESNPLMWIEAIEKVFVRLVTSNIPQDKIKCISVSGQQHGLVSLQKNGELSHPVSKLWNDFSTQKECDYLTQAIGGKENMIKEIGNTQRTGYTASKILHLKNNYPQHYENTTTFLLVHNYINFYLTGGVATMEPGDVSGMALSHPEKNTWSEKIIQAIDPELKSKLPPIQASDKSIGFISKHLVQKYNFDPQCKIDAGCGDNMYGAIGTGNLEEGVITMSLGTSGTVYTFMDQPYVDKTGEISLFCNSLGSFMPLLCVSNLANGYNQFLEQENLTHDAFNQLVYKTKAGNNGKIIIPWFEGERTPDVPLATPTYFGFKLHEFNKIHLSRAIIEGAVLNLYQGFKRMPIKAKEIRLTGGLSKSPVWRQIIADIFNLDVLPVEGEGAALGAAIHAAWVWNKEKGKTTGIIETASPFIQLNEDERAKPIPENVLIYKHQKKLFNALSENLRKADNGDIFKIRGELL</sequence>
<feature type="domain" description="Carbohydrate kinase FGGY N-terminal" evidence="4">
    <location>
        <begin position="4"/>
        <end position="262"/>
    </location>
</feature>
<dbReference type="GO" id="GO:0016301">
    <property type="term" value="F:kinase activity"/>
    <property type="evidence" value="ECO:0007669"/>
    <property type="project" value="UniProtKB-KW"/>
</dbReference>
<evidence type="ECO:0000313" key="6">
    <source>
        <dbReference type="EMBL" id="MEF3835152.1"/>
    </source>
</evidence>
<dbReference type="InterPro" id="IPR000577">
    <property type="entry name" value="Carb_kinase_FGGY"/>
</dbReference>
<comment type="caution">
    <text evidence="6">The sequence shown here is derived from an EMBL/GenBank/DDBJ whole genome shotgun (WGS) entry which is preliminary data.</text>
</comment>
<protein>
    <submittedName>
        <fullName evidence="6">FGGY family carbohydrate kinase</fullName>
    </submittedName>
</protein>
<evidence type="ECO:0000256" key="1">
    <source>
        <dbReference type="ARBA" id="ARBA00009156"/>
    </source>
</evidence>
<accession>A0ABU7XZ46</accession>
<evidence type="ECO:0000313" key="7">
    <source>
        <dbReference type="Proteomes" id="UP001337305"/>
    </source>
</evidence>
<dbReference type="SUPFAM" id="SSF53067">
    <property type="entry name" value="Actin-like ATPase domain"/>
    <property type="match status" value="2"/>
</dbReference>
<dbReference type="Gene3D" id="3.30.420.40">
    <property type="match status" value="2"/>
</dbReference>
<organism evidence="6 7">
    <name type="scientific">Flavivirga spongiicola</name>
    <dbReference type="NCBI Taxonomy" id="421621"/>
    <lineage>
        <taxon>Bacteria</taxon>
        <taxon>Pseudomonadati</taxon>
        <taxon>Bacteroidota</taxon>
        <taxon>Flavobacteriia</taxon>
        <taxon>Flavobacteriales</taxon>
        <taxon>Flavobacteriaceae</taxon>
        <taxon>Flavivirga</taxon>
    </lineage>
</organism>
<keyword evidence="2" id="KW-0808">Transferase</keyword>
<dbReference type="EMBL" id="JAODOP010000004">
    <property type="protein sequence ID" value="MEF3835152.1"/>
    <property type="molecule type" value="Genomic_DNA"/>
</dbReference>
<dbReference type="RefSeq" id="WP_303307445.1">
    <property type="nucleotide sequence ID" value="NZ_JAODOP010000004.1"/>
</dbReference>